<proteinExistence type="predicted"/>
<dbReference type="OrthoDB" id="9816064at2"/>
<sequence>MSGPAYDLDPVVAARLGLIVLQADETVERDFRRLFHPDVPLHVSRIPSGADLTAETIARMELDLPRAAALFPSGAQFDTVGYACTSGTTLIGPDRVAELVREGCAATHVTNPLSAAFEALAHVGASRIALVSPYNAQIAGALARTFERVGVAVPAAISFGEEVEANVARITPGSIAEAARSLAGAGNVDAVFLSCTNLRTLDIIAPLERELGRPVISSNLALAWAMAARSGTAIALDGFRLLRGGAG</sequence>
<protein>
    <submittedName>
        <fullName evidence="1">Asp/Glu/Hydantoin racemase family protein</fullName>
    </submittedName>
</protein>
<comment type="caution">
    <text evidence="1">The sequence shown here is derived from an EMBL/GenBank/DDBJ whole genome shotgun (WGS) entry which is preliminary data.</text>
</comment>
<keyword evidence="2" id="KW-1185">Reference proteome</keyword>
<dbReference type="Proteomes" id="UP000004318">
    <property type="component" value="Unassembled WGS sequence"/>
</dbReference>
<accession>A3TVD4</accession>
<reference evidence="1 2" key="1">
    <citation type="journal article" date="2010" name="J. Bacteriol.">
        <title>Genome sequences of Oceanicola granulosus HTCC2516(T) and Oceanicola batsensis HTCC2597(TDelta).</title>
        <authorList>
            <person name="Thrash J.C."/>
            <person name="Cho J.C."/>
            <person name="Vergin K.L."/>
            <person name="Giovannoni S.J."/>
        </authorList>
    </citation>
    <scope>NUCLEOTIDE SEQUENCE [LARGE SCALE GENOMIC DNA]</scope>
    <source>
        <strain evidence="2">ATCC BAA-863 / DSM 15984 / KCTC 12145 / HTCC2597</strain>
    </source>
</reference>
<dbReference type="EMBL" id="AAMO01000002">
    <property type="protein sequence ID" value="EAQ04480.1"/>
    <property type="molecule type" value="Genomic_DNA"/>
</dbReference>
<organism evidence="1 2">
    <name type="scientific">Pseudooceanicola batsensis (strain ATCC BAA-863 / DSM 15984 / KCTC 12145 / HTCC2597)</name>
    <name type="common">Oceanicola batsensis</name>
    <dbReference type="NCBI Taxonomy" id="252305"/>
    <lineage>
        <taxon>Bacteria</taxon>
        <taxon>Pseudomonadati</taxon>
        <taxon>Pseudomonadota</taxon>
        <taxon>Alphaproteobacteria</taxon>
        <taxon>Rhodobacterales</taxon>
        <taxon>Paracoccaceae</taxon>
        <taxon>Pseudooceanicola</taxon>
    </lineage>
</organism>
<evidence type="ECO:0000313" key="2">
    <source>
        <dbReference type="Proteomes" id="UP000004318"/>
    </source>
</evidence>
<dbReference type="PIRSF" id="PIRSF015736">
    <property type="entry name" value="MI"/>
    <property type="match status" value="1"/>
</dbReference>
<name>A3TVD4_PSEBH</name>
<dbReference type="RefSeq" id="WP_009806233.1">
    <property type="nucleotide sequence ID" value="NZ_CH724131.1"/>
</dbReference>
<dbReference type="STRING" id="252305.OB2597_10059"/>
<dbReference type="InterPro" id="IPR053714">
    <property type="entry name" value="Iso_Racemase_Enz_sf"/>
</dbReference>
<dbReference type="AlphaFoldDB" id="A3TVD4"/>
<dbReference type="PANTHER" id="PTHR40267:SF1">
    <property type="entry name" value="BLR3294 PROTEIN"/>
    <property type="match status" value="1"/>
</dbReference>
<gene>
    <name evidence="1" type="ORF">OB2597_10059</name>
</gene>
<dbReference type="Gene3D" id="3.40.50.12500">
    <property type="match status" value="1"/>
</dbReference>
<evidence type="ECO:0000313" key="1">
    <source>
        <dbReference type="EMBL" id="EAQ04480.1"/>
    </source>
</evidence>
<dbReference type="eggNOG" id="COG3473">
    <property type="taxonomic scope" value="Bacteria"/>
</dbReference>
<dbReference type="Pfam" id="PF17645">
    <property type="entry name" value="Amdase"/>
    <property type="match status" value="1"/>
</dbReference>
<dbReference type="PANTHER" id="PTHR40267">
    <property type="entry name" value="BLR3294 PROTEIN"/>
    <property type="match status" value="1"/>
</dbReference>
<dbReference type="InterPro" id="IPR026286">
    <property type="entry name" value="MaiA/AMDase"/>
</dbReference>
<dbReference type="HOGENOM" id="CLU_068086_3_0_5"/>